<protein>
    <recommendedName>
        <fullName evidence="4">Alkaline phosphatase</fullName>
    </recommendedName>
</protein>
<keyword evidence="1" id="KW-0732">Signal</keyword>
<dbReference type="PANTHER" id="PTHR35399:SF2">
    <property type="entry name" value="DUF839 DOMAIN-CONTAINING PROTEIN"/>
    <property type="match status" value="1"/>
</dbReference>
<reference evidence="2 3" key="1">
    <citation type="journal article" date="2017" name="Mol. Biol. Evol.">
        <title>The 4-celled Tetrabaena socialis nuclear genome reveals the essential components for genetic control of cell number at the origin of multicellularity in the volvocine lineage.</title>
        <authorList>
            <person name="Featherston J."/>
            <person name="Arakaki Y."/>
            <person name="Hanschen E.R."/>
            <person name="Ferris P.J."/>
            <person name="Michod R.E."/>
            <person name="Olson B.J.S.C."/>
            <person name="Nozaki H."/>
            <person name="Durand P.M."/>
        </authorList>
    </citation>
    <scope>NUCLEOTIDE SEQUENCE [LARGE SCALE GENOMIC DNA]</scope>
    <source>
        <strain evidence="2 3">NIES-571</strain>
    </source>
</reference>
<name>A0A2J7ZYA7_9CHLO</name>
<accession>A0A2J7ZYA7</accession>
<proteinExistence type="predicted"/>
<feature type="chain" id="PRO_5014453706" description="Alkaline phosphatase" evidence="1">
    <location>
        <begin position="19"/>
        <end position="621"/>
    </location>
</feature>
<dbReference type="Proteomes" id="UP000236333">
    <property type="component" value="Unassembled WGS sequence"/>
</dbReference>
<sequence>MLPVVACLLLAAAGHASGSPRTVTLGAANYNTLLVSDQRVGGTTFALLKTHDLKPILANNYEVGKEFFAVVITDFFPPSTSSIARLAQDSKGRLSVTGLKNVDWSAWGGIWLPCSGDVLRLSKDKSVIMVGEEYECNARHIASAASLVELRSAFESDPYYYGYADVVNFMRYFGKYPFANNLSLPAVTIEDIKTHFNPYMYGYITALELSKGGKYKTSKYMTMGRCSHEFGYIMPDRQTVYLSDDHGSGGALFKFVADKATDFNSGKLYAMKALQTSPAKGPANESAFDVEWVLLGSSSNAALLKAAKATTFLDIFEVAKGDKVAGTCPAGFSPVNTATGFECLKLKAGMATHAAFFESRRYAALMGATTEWSKAEGMAYDSASGSLYLTMSVVRYGMEDFAKRGSASTSYDAGGPNHVKVKYNVCGCIYKLTVDKSTYSATHMAAAKCGQALPALDAAGNTCDTTSIASPDNVDIVDGQLIIAEDSEGLHVKSQLWAMDLKTGDLTRIFTMPTNATLATAEFTSSYAYTLGDYRYLVANVNNWDFNQRIPGRVGYFGPYKKSDTLRFGPEASAPTSTTGRRRASLLAASDEMLAAEASRGRGDKSLERGWPEFLANSADL</sequence>
<evidence type="ECO:0000256" key="1">
    <source>
        <dbReference type="SAM" id="SignalP"/>
    </source>
</evidence>
<evidence type="ECO:0008006" key="4">
    <source>
        <dbReference type="Google" id="ProtNLM"/>
    </source>
</evidence>
<dbReference type="PANTHER" id="PTHR35399">
    <property type="entry name" value="SLR8030 PROTEIN"/>
    <property type="match status" value="1"/>
</dbReference>
<gene>
    <name evidence="2" type="ORF">TSOC_008498</name>
</gene>
<dbReference type="OrthoDB" id="10265760at2759"/>
<comment type="caution">
    <text evidence="2">The sequence shown here is derived from an EMBL/GenBank/DDBJ whole genome shotgun (WGS) entry which is preliminary data.</text>
</comment>
<feature type="signal peptide" evidence="1">
    <location>
        <begin position="1"/>
        <end position="18"/>
    </location>
</feature>
<keyword evidence="3" id="KW-1185">Reference proteome</keyword>
<evidence type="ECO:0000313" key="3">
    <source>
        <dbReference type="Proteomes" id="UP000236333"/>
    </source>
</evidence>
<dbReference type="EMBL" id="PGGS01000320">
    <property type="protein sequence ID" value="PNH05253.1"/>
    <property type="molecule type" value="Genomic_DNA"/>
</dbReference>
<organism evidence="2 3">
    <name type="scientific">Tetrabaena socialis</name>
    <dbReference type="NCBI Taxonomy" id="47790"/>
    <lineage>
        <taxon>Eukaryota</taxon>
        <taxon>Viridiplantae</taxon>
        <taxon>Chlorophyta</taxon>
        <taxon>core chlorophytes</taxon>
        <taxon>Chlorophyceae</taxon>
        <taxon>CS clade</taxon>
        <taxon>Chlamydomonadales</taxon>
        <taxon>Tetrabaenaceae</taxon>
        <taxon>Tetrabaena</taxon>
    </lineage>
</organism>
<dbReference type="AlphaFoldDB" id="A0A2J7ZYA7"/>
<evidence type="ECO:0000313" key="2">
    <source>
        <dbReference type="EMBL" id="PNH05253.1"/>
    </source>
</evidence>